<evidence type="ECO:0000313" key="3">
    <source>
        <dbReference type="Proteomes" id="UP001560045"/>
    </source>
</evidence>
<evidence type="ECO:0000256" key="1">
    <source>
        <dbReference type="SAM" id="MobiDB-lite"/>
    </source>
</evidence>
<protein>
    <submittedName>
        <fullName evidence="2">Uncharacterized protein</fullName>
    </submittedName>
</protein>
<name>A0ABV3X8C5_9ACTN</name>
<dbReference type="Proteomes" id="UP001560045">
    <property type="component" value="Unassembled WGS sequence"/>
</dbReference>
<sequence>MQLVDQTRVEQLAGEVGTTHDRLGAYARRHGRPLDGGPDPPVTNVTESRSLRFGGDHRRRVGDDDDRHLELVGVGVAVGSTVRVERTRAARGVLIAHEP</sequence>
<gene>
    <name evidence="2" type="ORF">ABQ292_00220</name>
</gene>
<organism evidence="2 3">
    <name type="scientific">Geodermatophilus maliterrae</name>
    <dbReference type="NCBI Taxonomy" id="3162531"/>
    <lineage>
        <taxon>Bacteria</taxon>
        <taxon>Bacillati</taxon>
        <taxon>Actinomycetota</taxon>
        <taxon>Actinomycetes</taxon>
        <taxon>Geodermatophilales</taxon>
        <taxon>Geodermatophilaceae</taxon>
        <taxon>Geodermatophilus</taxon>
    </lineage>
</organism>
<reference evidence="2 3" key="1">
    <citation type="submission" date="2024-06" db="EMBL/GenBank/DDBJ databases">
        <title>Draft genome sequence of Geodermatophilus badlandi, a novel member of the Geodermatophilaceae isolated from badland sedimentary rocks in the Red desert, Wyoming, USA.</title>
        <authorList>
            <person name="Ben Tekaya S."/>
            <person name="Nouioui I."/>
            <person name="Flores G.M."/>
            <person name="Shaal M.N."/>
            <person name="Bredoire F."/>
            <person name="Basile F."/>
            <person name="Van Diepen L."/>
            <person name="Ward N.L."/>
        </authorList>
    </citation>
    <scope>NUCLEOTIDE SEQUENCE [LARGE SCALE GENOMIC DNA]</scope>
    <source>
        <strain evidence="2 3">WL48A</strain>
    </source>
</reference>
<dbReference type="EMBL" id="JBFNXQ010000001">
    <property type="protein sequence ID" value="MEX5716788.1"/>
    <property type="molecule type" value="Genomic_DNA"/>
</dbReference>
<proteinExistence type="predicted"/>
<comment type="caution">
    <text evidence="2">The sequence shown here is derived from an EMBL/GenBank/DDBJ whole genome shotgun (WGS) entry which is preliminary data.</text>
</comment>
<dbReference type="RefSeq" id="WP_369202249.1">
    <property type="nucleotide sequence ID" value="NZ_JBFNXQ010000001.1"/>
</dbReference>
<evidence type="ECO:0000313" key="2">
    <source>
        <dbReference type="EMBL" id="MEX5716788.1"/>
    </source>
</evidence>
<accession>A0ABV3X8C5</accession>
<keyword evidence="3" id="KW-1185">Reference proteome</keyword>
<feature type="region of interest" description="Disordered" evidence="1">
    <location>
        <begin position="29"/>
        <end position="48"/>
    </location>
</feature>